<dbReference type="InterPro" id="IPR000160">
    <property type="entry name" value="GGDEF_dom"/>
</dbReference>
<dbReference type="NCBIfam" id="TIGR00229">
    <property type="entry name" value="sensory_box"/>
    <property type="match status" value="1"/>
</dbReference>
<dbReference type="SMART" id="SM00065">
    <property type="entry name" value="GAF"/>
    <property type="match status" value="1"/>
</dbReference>
<keyword evidence="6" id="KW-1185">Reference proteome</keyword>
<dbReference type="InterPro" id="IPR018771">
    <property type="entry name" value="PocR_dom"/>
</dbReference>
<name>A0A2R5F9D6_9PROT</name>
<sequence length="664" mass="74024">MPSFATQPIIASYRFEELVDIPAFKRLLERFYETTGIPNGLVDADGTLLAMSSGKNACELFHRMQPASAERCRESNLDIMRDLCQGQISGGICRNGLMDYATPILIEGRQLATLFLGQIFHAPPDLEFFRNQARQFGYDEESYLAAIAAIPVVEKVRAEALMQVMVEMANMLAQSGLAKIRQAALEYEVNVHSERRIELEDILESSPVAIGWSNSDGNVEYINRQFTHLFGYTLEDLPDTETWYRLAYPDENYRYKIIKPWVNSALLAHQTGTIPPELEADITCKDGSKRRVVVRISWVGPLRLVNFTDITERWKQDQRKRAQDAILQMVAKGVALPVILAAIVEQIESEDPTALCSILLLDKEGQHLFCGAAPHLPDFYNHAIDGVEIGMGVGSCGTAAYLGQRVIVEDIQTHDYWKPYAQLAQSAGLRACWSEPIVSSRGKVLGTFAVYHPHPQSPDAQDIERIGFAANVASIAIENRYAYEELERRAYSDYLTGLANRRYFLEQAENELARVQRYGGLLSIFMLDVDHFKLINDTYGHKIGDLVLQHLANICKTTLRDLDVIGRIGGEEFAVLLPETGSDAAEDAAERLRRALADTRVTLPGDKTLSFTVSMGVVTLEGKGASVDTLLNQADQALYLAKNAGRNRVCTFRQVVGHPTMNGK</sequence>
<dbReference type="FunFam" id="3.30.70.270:FF:000001">
    <property type="entry name" value="Diguanylate cyclase domain protein"/>
    <property type="match status" value="1"/>
</dbReference>
<dbReference type="PANTHER" id="PTHR45138:SF9">
    <property type="entry name" value="DIGUANYLATE CYCLASE DGCM-RELATED"/>
    <property type="match status" value="1"/>
</dbReference>
<comment type="catalytic activity">
    <reaction evidence="2">
        <text>2 GTP = 3',3'-c-di-GMP + 2 diphosphate</text>
        <dbReference type="Rhea" id="RHEA:24898"/>
        <dbReference type="ChEBI" id="CHEBI:33019"/>
        <dbReference type="ChEBI" id="CHEBI:37565"/>
        <dbReference type="ChEBI" id="CHEBI:58805"/>
        <dbReference type="EC" id="2.7.7.65"/>
    </reaction>
</comment>
<feature type="domain" description="PAS" evidence="3">
    <location>
        <begin position="195"/>
        <end position="251"/>
    </location>
</feature>
<accession>A0A2R5F9D6</accession>
<dbReference type="SMART" id="SM00267">
    <property type="entry name" value="GGDEF"/>
    <property type="match status" value="1"/>
</dbReference>
<dbReference type="RefSeq" id="WP_109015341.1">
    <property type="nucleotide sequence ID" value="NZ_BDOQ01000006.1"/>
</dbReference>
<dbReference type="SUPFAM" id="SSF55785">
    <property type="entry name" value="PYP-like sensor domain (PAS domain)"/>
    <property type="match status" value="1"/>
</dbReference>
<dbReference type="PANTHER" id="PTHR45138">
    <property type="entry name" value="REGULATORY COMPONENTS OF SENSORY TRANSDUCTION SYSTEM"/>
    <property type="match status" value="1"/>
</dbReference>
<evidence type="ECO:0000313" key="6">
    <source>
        <dbReference type="Proteomes" id="UP000245081"/>
    </source>
</evidence>
<dbReference type="NCBIfam" id="TIGR00254">
    <property type="entry name" value="GGDEF"/>
    <property type="match status" value="1"/>
</dbReference>
<dbReference type="Pfam" id="PF10114">
    <property type="entry name" value="PocR"/>
    <property type="match status" value="1"/>
</dbReference>
<reference evidence="5 6" key="1">
    <citation type="journal article" date="2018" name="Environ. Microbiol.">
        <title>Isolation and genomic characterization of Novimethylophilus kurashikiensis gen. nov. sp. nov., a new lanthanide-dependent methylotrophic species of Methylophilaceae.</title>
        <authorList>
            <person name="Lv H."/>
            <person name="Sahin N."/>
            <person name="Tani A."/>
        </authorList>
    </citation>
    <scope>NUCLEOTIDE SEQUENCE [LARGE SCALE GENOMIC DNA]</scope>
    <source>
        <strain evidence="5 6">La2-4</strain>
    </source>
</reference>
<dbReference type="InterPro" id="IPR029016">
    <property type="entry name" value="GAF-like_dom_sf"/>
</dbReference>
<dbReference type="CDD" id="cd00130">
    <property type="entry name" value="PAS"/>
    <property type="match status" value="1"/>
</dbReference>
<protein>
    <recommendedName>
        <fullName evidence="1">diguanylate cyclase</fullName>
        <ecNumber evidence="1">2.7.7.65</ecNumber>
    </recommendedName>
</protein>
<dbReference type="InterPro" id="IPR000014">
    <property type="entry name" value="PAS"/>
</dbReference>
<dbReference type="InterPro" id="IPR050469">
    <property type="entry name" value="Diguanylate_Cyclase"/>
</dbReference>
<evidence type="ECO:0000259" key="4">
    <source>
        <dbReference type="PROSITE" id="PS50887"/>
    </source>
</evidence>
<dbReference type="Gene3D" id="3.30.450.40">
    <property type="match status" value="1"/>
</dbReference>
<dbReference type="EMBL" id="BDOQ01000006">
    <property type="protein sequence ID" value="GBG14148.1"/>
    <property type="molecule type" value="Genomic_DNA"/>
</dbReference>
<dbReference type="InterPro" id="IPR029787">
    <property type="entry name" value="Nucleotide_cyclase"/>
</dbReference>
<dbReference type="InterPro" id="IPR035965">
    <property type="entry name" value="PAS-like_dom_sf"/>
</dbReference>
<dbReference type="SUPFAM" id="SSF55781">
    <property type="entry name" value="GAF domain-like"/>
    <property type="match status" value="1"/>
</dbReference>
<dbReference type="EC" id="2.7.7.65" evidence="1"/>
<proteinExistence type="predicted"/>
<evidence type="ECO:0000259" key="3">
    <source>
        <dbReference type="PROSITE" id="PS50112"/>
    </source>
</evidence>
<dbReference type="GO" id="GO:0052621">
    <property type="term" value="F:diguanylate cyclase activity"/>
    <property type="evidence" value="ECO:0007669"/>
    <property type="project" value="UniProtKB-EC"/>
</dbReference>
<dbReference type="CDD" id="cd01949">
    <property type="entry name" value="GGDEF"/>
    <property type="match status" value="1"/>
</dbReference>
<comment type="caution">
    <text evidence="5">The sequence shown here is derived from an EMBL/GenBank/DDBJ whole genome shotgun (WGS) entry which is preliminary data.</text>
</comment>
<gene>
    <name evidence="5" type="ORF">NMK_1708</name>
</gene>
<dbReference type="Proteomes" id="UP000245081">
    <property type="component" value="Unassembled WGS sequence"/>
</dbReference>
<evidence type="ECO:0000256" key="2">
    <source>
        <dbReference type="ARBA" id="ARBA00034247"/>
    </source>
</evidence>
<dbReference type="InterPro" id="IPR003018">
    <property type="entry name" value="GAF"/>
</dbReference>
<dbReference type="Pfam" id="PF00990">
    <property type="entry name" value="GGDEF"/>
    <property type="match status" value="1"/>
</dbReference>
<feature type="domain" description="GGDEF" evidence="4">
    <location>
        <begin position="520"/>
        <end position="654"/>
    </location>
</feature>
<dbReference type="SUPFAM" id="SSF55073">
    <property type="entry name" value="Nucleotide cyclase"/>
    <property type="match status" value="1"/>
</dbReference>
<evidence type="ECO:0000313" key="5">
    <source>
        <dbReference type="EMBL" id="GBG14148.1"/>
    </source>
</evidence>
<dbReference type="AlphaFoldDB" id="A0A2R5F9D6"/>
<dbReference type="PROSITE" id="PS50887">
    <property type="entry name" value="GGDEF"/>
    <property type="match status" value="1"/>
</dbReference>
<dbReference type="Gene3D" id="3.30.450.20">
    <property type="entry name" value="PAS domain"/>
    <property type="match status" value="1"/>
</dbReference>
<dbReference type="OrthoDB" id="9813903at2"/>
<organism evidence="5 6">
    <name type="scientific">Novimethylophilus kurashikiensis</name>
    <dbReference type="NCBI Taxonomy" id="1825523"/>
    <lineage>
        <taxon>Bacteria</taxon>
        <taxon>Pseudomonadati</taxon>
        <taxon>Pseudomonadota</taxon>
        <taxon>Betaproteobacteria</taxon>
        <taxon>Nitrosomonadales</taxon>
        <taxon>Methylophilaceae</taxon>
        <taxon>Novimethylophilus</taxon>
    </lineage>
</organism>
<dbReference type="SMART" id="SM00091">
    <property type="entry name" value="PAS"/>
    <property type="match status" value="1"/>
</dbReference>
<dbReference type="Gene3D" id="3.30.70.270">
    <property type="match status" value="1"/>
</dbReference>
<dbReference type="PROSITE" id="PS50112">
    <property type="entry name" value="PAS"/>
    <property type="match status" value="1"/>
</dbReference>
<dbReference type="Pfam" id="PF13185">
    <property type="entry name" value="GAF_2"/>
    <property type="match status" value="1"/>
</dbReference>
<dbReference type="InterPro" id="IPR043128">
    <property type="entry name" value="Rev_trsase/Diguanyl_cyclase"/>
</dbReference>
<evidence type="ECO:0000256" key="1">
    <source>
        <dbReference type="ARBA" id="ARBA00012528"/>
    </source>
</evidence>